<protein>
    <recommendedName>
        <fullName evidence="3">Lipoprotein</fullName>
    </recommendedName>
</protein>
<dbReference type="EMBL" id="MAYG01000001">
    <property type="protein sequence ID" value="OCA74105.1"/>
    <property type="molecule type" value="Genomic_DNA"/>
</dbReference>
<proteinExistence type="predicted"/>
<sequence>MAKIAYLLMLMIGLVSCKIKTNNIADGIKENKTVKDASYYTILHYGYPNTNRLVLMEMVSEKWKIKHVEATGCVTDVQSMNAIDRKNKKTYAAIEKRYGKDWKIKYEKDLEDAAVKQTDIMDVLIVNRPFRDQIKKCNIEIDGVDKDVTQLGNSETYEVIVYSYDQNNKKINCCTLHIDTKNRKVNLIK</sequence>
<dbReference type="STRING" id="651561.BBI00_07010"/>
<dbReference type="OrthoDB" id="1271386at2"/>
<dbReference type="PROSITE" id="PS51257">
    <property type="entry name" value="PROKAR_LIPOPROTEIN"/>
    <property type="match status" value="1"/>
</dbReference>
<organism evidence="1 2">
    <name type="scientific">Chryseobacterium arthrosphaerae</name>
    <dbReference type="NCBI Taxonomy" id="651561"/>
    <lineage>
        <taxon>Bacteria</taxon>
        <taxon>Pseudomonadati</taxon>
        <taxon>Bacteroidota</taxon>
        <taxon>Flavobacteriia</taxon>
        <taxon>Flavobacteriales</taxon>
        <taxon>Weeksellaceae</taxon>
        <taxon>Chryseobacterium group</taxon>
        <taxon>Chryseobacterium</taxon>
    </lineage>
</organism>
<dbReference type="Proteomes" id="UP000093432">
    <property type="component" value="Unassembled WGS sequence"/>
</dbReference>
<evidence type="ECO:0000313" key="2">
    <source>
        <dbReference type="Proteomes" id="UP000093432"/>
    </source>
</evidence>
<accession>A0A1B8ZR89</accession>
<reference evidence="2" key="1">
    <citation type="submission" date="2016-07" db="EMBL/GenBank/DDBJ databases">
        <authorList>
            <person name="Florea S."/>
            <person name="Webb J.S."/>
            <person name="Jaromczyk J."/>
            <person name="Schardl C.L."/>
        </authorList>
    </citation>
    <scope>NUCLEOTIDE SEQUENCE [LARGE SCALE GENOMIC DNA]</scope>
    <source>
        <strain evidence="2">CC-VM-7</strain>
    </source>
</reference>
<dbReference type="AlphaFoldDB" id="A0A1B8ZR89"/>
<evidence type="ECO:0000313" key="1">
    <source>
        <dbReference type="EMBL" id="OCA74105.1"/>
    </source>
</evidence>
<evidence type="ECO:0008006" key="3">
    <source>
        <dbReference type="Google" id="ProtNLM"/>
    </source>
</evidence>
<comment type="caution">
    <text evidence="1">The sequence shown here is derived from an EMBL/GenBank/DDBJ whole genome shotgun (WGS) entry which is preliminary data.</text>
</comment>
<name>A0A1B8ZR89_9FLAO</name>
<gene>
    <name evidence="1" type="ORF">BBI00_07010</name>
</gene>
<dbReference type="RefSeq" id="WP_065398096.1">
    <property type="nucleotide sequence ID" value="NZ_MAYG01000001.1"/>
</dbReference>